<accession>A0A4R5DFT9</accession>
<dbReference type="EMBL" id="SMKZ01000013">
    <property type="protein sequence ID" value="TDE10654.1"/>
    <property type="molecule type" value="Genomic_DNA"/>
</dbReference>
<evidence type="ECO:0000313" key="3">
    <source>
        <dbReference type="Proteomes" id="UP000294739"/>
    </source>
</evidence>
<name>A0A4R5DFT9_9ACTN</name>
<evidence type="ECO:0000256" key="1">
    <source>
        <dbReference type="SAM" id="MobiDB-lite"/>
    </source>
</evidence>
<organism evidence="2 3">
    <name type="scientific">Jiangella asiatica</name>
    <dbReference type="NCBI Taxonomy" id="2530372"/>
    <lineage>
        <taxon>Bacteria</taxon>
        <taxon>Bacillati</taxon>
        <taxon>Actinomycetota</taxon>
        <taxon>Actinomycetes</taxon>
        <taxon>Jiangellales</taxon>
        <taxon>Jiangellaceae</taxon>
        <taxon>Jiangella</taxon>
    </lineage>
</organism>
<comment type="caution">
    <text evidence="2">The sequence shown here is derived from an EMBL/GenBank/DDBJ whole genome shotgun (WGS) entry which is preliminary data.</text>
</comment>
<feature type="region of interest" description="Disordered" evidence="1">
    <location>
        <begin position="166"/>
        <end position="188"/>
    </location>
</feature>
<reference evidence="2 3" key="1">
    <citation type="submission" date="2019-03" db="EMBL/GenBank/DDBJ databases">
        <title>Draft genome sequences of novel Actinobacteria.</title>
        <authorList>
            <person name="Sahin N."/>
            <person name="Ay H."/>
            <person name="Saygin H."/>
        </authorList>
    </citation>
    <scope>NUCLEOTIDE SEQUENCE [LARGE SCALE GENOMIC DNA]</scope>
    <source>
        <strain evidence="2 3">5K138</strain>
    </source>
</reference>
<dbReference type="RefSeq" id="WP_131894431.1">
    <property type="nucleotide sequence ID" value="NZ_SMKZ01000013.1"/>
</dbReference>
<feature type="compositionally biased region" description="Basic residues" evidence="1">
    <location>
        <begin position="175"/>
        <end position="188"/>
    </location>
</feature>
<protein>
    <submittedName>
        <fullName evidence="2">Uncharacterized protein</fullName>
    </submittedName>
</protein>
<dbReference type="InParanoid" id="A0A4R5DFT9"/>
<dbReference type="AlphaFoldDB" id="A0A4R5DFT9"/>
<evidence type="ECO:0000313" key="2">
    <source>
        <dbReference type="EMBL" id="TDE10654.1"/>
    </source>
</evidence>
<proteinExistence type="predicted"/>
<dbReference type="Proteomes" id="UP000294739">
    <property type="component" value="Unassembled WGS sequence"/>
</dbReference>
<gene>
    <name evidence="2" type="ORF">E1269_11310</name>
</gene>
<keyword evidence="3" id="KW-1185">Reference proteome</keyword>
<sequence length="188" mass="20809">MTRTRKSEPRWWEVDPDGKAWFRRPPWGRGWYGQPADDDPSAKTFEPRDVVHINDPAAGVTYQLDVEVVDGVPRIRGLALTVAPGRYIDAAALRRIPVASLAQYAADSLAGAGTSLANPDDQKPSVDTVAEAAWQAYRAGRPQRHAVAEVFGISVRTADWWLTRARSTEGVSMPPKRKPGRPRKGQDR</sequence>